<dbReference type="Pfam" id="PF00017">
    <property type="entry name" value="SH2"/>
    <property type="match status" value="1"/>
</dbReference>
<dbReference type="SMART" id="SM00326">
    <property type="entry name" value="SH3"/>
    <property type="match status" value="1"/>
</dbReference>
<protein>
    <recommendedName>
        <fullName evidence="18">Tyrosine-protein kinase</fullName>
        <ecNumber evidence="18">2.7.10.2</ecNumber>
    </recommendedName>
</protein>
<evidence type="ECO:0000256" key="7">
    <source>
        <dbReference type="ARBA" id="ARBA00022771"/>
    </source>
</evidence>
<dbReference type="PROSITE" id="PS50003">
    <property type="entry name" value="PH_DOMAIN"/>
    <property type="match status" value="1"/>
</dbReference>
<evidence type="ECO:0000259" key="21">
    <source>
        <dbReference type="PROSITE" id="PS50002"/>
    </source>
</evidence>
<feature type="domain" description="Protein kinase" evidence="23">
    <location>
        <begin position="347"/>
        <end position="612"/>
    </location>
</feature>
<keyword evidence="2 15" id="KW-0728">SH3 domain</keyword>
<evidence type="ECO:0000256" key="14">
    <source>
        <dbReference type="PROSITE-ProRule" id="PRU00191"/>
    </source>
</evidence>
<evidence type="ECO:0000256" key="13">
    <source>
        <dbReference type="ARBA" id="ARBA00051245"/>
    </source>
</evidence>
<dbReference type="Pfam" id="PF07714">
    <property type="entry name" value="PK_Tyr_Ser-Thr"/>
    <property type="match status" value="1"/>
</dbReference>
<dbReference type="GO" id="GO:0004715">
    <property type="term" value="F:non-membrane spanning protein tyrosine kinase activity"/>
    <property type="evidence" value="ECO:0007669"/>
    <property type="project" value="UniProtKB-EC"/>
</dbReference>
<evidence type="ECO:0000313" key="24">
    <source>
        <dbReference type="EMBL" id="KAK3719762.1"/>
    </source>
</evidence>
<dbReference type="SMART" id="SM00252">
    <property type="entry name" value="SH2"/>
    <property type="match status" value="1"/>
</dbReference>
<reference evidence="24" key="1">
    <citation type="journal article" date="2023" name="G3 (Bethesda)">
        <title>A reference genome for the long-term kleptoplast-retaining sea slug Elysia crispata morphotype clarki.</title>
        <authorList>
            <person name="Eastman K.E."/>
            <person name="Pendleton A.L."/>
            <person name="Shaikh M.A."/>
            <person name="Suttiyut T."/>
            <person name="Ogas R."/>
            <person name="Tomko P."/>
            <person name="Gavelis G."/>
            <person name="Widhalm J.R."/>
            <person name="Wisecaver J.H."/>
        </authorList>
    </citation>
    <scope>NUCLEOTIDE SEQUENCE</scope>
    <source>
        <strain evidence="24">ECLA1</strain>
    </source>
</reference>
<evidence type="ECO:0000256" key="2">
    <source>
        <dbReference type="ARBA" id="ARBA00022443"/>
    </source>
</evidence>
<dbReference type="Gene3D" id="3.30.505.10">
    <property type="entry name" value="SH2 domain"/>
    <property type="match status" value="1"/>
</dbReference>
<dbReference type="InterPro" id="IPR000980">
    <property type="entry name" value="SH2"/>
</dbReference>
<comment type="similarity">
    <text evidence="18">Belongs to the protein kinase superfamily. Tyr protein kinase family.</text>
</comment>
<comment type="catalytic activity">
    <reaction evidence="13 18">
        <text>L-tyrosyl-[protein] + ATP = O-phospho-L-tyrosyl-[protein] + ADP + H(+)</text>
        <dbReference type="Rhea" id="RHEA:10596"/>
        <dbReference type="Rhea" id="RHEA-COMP:10136"/>
        <dbReference type="Rhea" id="RHEA-COMP:20101"/>
        <dbReference type="ChEBI" id="CHEBI:15378"/>
        <dbReference type="ChEBI" id="CHEBI:30616"/>
        <dbReference type="ChEBI" id="CHEBI:46858"/>
        <dbReference type="ChEBI" id="CHEBI:61978"/>
        <dbReference type="ChEBI" id="CHEBI:456216"/>
        <dbReference type="EC" id="2.7.10.2"/>
    </reaction>
</comment>
<dbReference type="PROSITE" id="PS50001">
    <property type="entry name" value="SH2"/>
    <property type="match status" value="1"/>
</dbReference>
<dbReference type="Gene3D" id="2.30.30.40">
    <property type="entry name" value="SH3 Domains"/>
    <property type="match status" value="1"/>
</dbReference>
<dbReference type="SUPFAM" id="SSF55550">
    <property type="entry name" value="SH2 domain"/>
    <property type="match status" value="1"/>
</dbReference>
<dbReference type="Gene3D" id="1.10.510.10">
    <property type="entry name" value="Transferase(Phosphotransferase) domain 1"/>
    <property type="match status" value="1"/>
</dbReference>
<evidence type="ECO:0000256" key="17">
    <source>
        <dbReference type="PROSITE-ProRule" id="PRU10141"/>
    </source>
</evidence>
<keyword evidence="7 16" id="KW-0863">Zinc-finger</keyword>
<evidence type="ECO:0000256" key="12">
    <source>
        <dbReference type="ARBA" id="ARBA00023137"/>
    </source>
</evidence>
<evidence type="ECO:0000256" key="19">
    <source>
        <dbReference type="SAM" id="MobiDB-lite"/>
    </source>
</evidence>
<dbReference type="InterPro" id="IPR020635">
    <property type="entry name" value="Tyr_kinase_cat_dom"/>
</dbReference>
<dbReference type="SUPFAM" id="SSF50044">
    <property type="entry name" value="SH3-domain"/>
    <property type="match status" value="1"/>
</dbReference>
<dbReference type="GO" id="GO:0008270">
    <property type="term" value="F:zinc ion binding"/>
    <property type="evidence" value="ECO:0007669"/>
    <property type="project" value="UniProtKB-KW"/>
</dbReference>
<name>A0AAE0XXB2_9GAST</name>
<dbReference type="SUPFAM" id="SSF56112">
    <property type="entry name" value="Protein kinase-like (PK-like)"/>
    <property type="match status" value="1"/>
</dbReference>
<dbReference type="InterPro" id="IPR036028">
    <property type="entry name" value="SH3-like_dom_sf"/>
</dbReference>
<keyword evidence="12 18" id="KW-0829">Tyrosine-protein kinase</keyword>
<dbReference type="InterPro" id="IPR001562">
    <property type="entry name" value="Znf_Btk_motif"/>
</dbReference>
<organism evidence="24 25">
    <name type="scientific">Elysia crispata</name>
    <name type="common">lettuce slug</name>
    <dbReference type="NCBI Taxonomy" id="231223"/>
    <lineage>
        <taxon>Eukaryota</taxon>
        <taxon>Metazoa</taxon>
        <taxon>Spiralia</taxon>
        <taxon>Lophotrochozoa</taxon>
        <taxon>Mollusca</taxon>
        <taxon>Gastropoda</taxon>
        <taxon>Heterobranchia</taxon>
        <taxon>Euthyneura</taxon>
        <taxon>Panpulmonata</taxon>
        <taxon>Sacoglossa</taxon>
        <taxon>Placobranchoidea</taxon>
        <taxon>Plakobranchidae</taxon>
        <taxon>Elysia</taxon>
    </lineage>
</organism>
<feature type="region of interest" description="Disordered" evidence="19">
    <location>
        <begin position="138"/>
        <end position="161"/>
    </location>
</feature>
<dbReference type="InterPro" id="IPR001452">
    <property type="entry name" value="SH3_domain"/>
</dbReference>
<evidence type="ECO:0000256" key="11">
    <source>
        <dbReference type="ARBA" id="ARBA00022999"/>
    </source>
</evidence>
<evidence type="ECO:0000256" key="4">
    <source>
        <dbReference type="ARBA" id="ARBA00022679"/>
    </source>
</evidence>
<dbReference type="GO" id="GO:0035556">
    <property type="term" value="P:intracellular signal transduction"/>
    <property type="evidence" value="ECO:0007669"/>
    <property type="project" value="InterPro"/>
</dbReference>
<keyword evidence="9" id="KW-0862">Zinc</keyword>
<feature type="domain" description="PH" evidence="22">
    <location>
        <begin position="1"/>
        <end position="105"/>
    </location>
</feature>
<evidence type="ECO:0000256" key="10">
    <source>
        <dbReference type="ARBA" id="ARBA00022840"/>
    </source>
</evidence>
<keyword evidence="25" id="KW-1185">Reference proteome</keyword>
<evidence type="ECO:0000259" key="22">
    <source>
        <dbReference type="PROSITE" id="PS50003"/>
    </source>
</evidence>
<dbReference type="CDD" id="cd00192">
    <property type="entry name" value="PTKc"/>
    <property type="match status" value="1"/>
</dbReference>
<dbReference type="PROSITE" id="PS51113">
    <property type="entry name" value="ZF_BTK"/>
    <property type="match status" value="1"/>
</dbReference>
<evidence type="ECO:0000256" key="9">
    <source>
        <dbReference type="ARBA" id="ARBA00022833"/>
    </source>
</evidence>
<dbReference type="PROSITE" id="PS00107">
    <property type="entry name" value="PROTEIN_KINASE_ATP"/>
    <property type="match status" value="1"/>
</dbReference>
<dbReference type="Pfam" id="PF00779">
    <property type="entry name" value="BTK"/>
    <property type="match status" value="1"/>
</dbReference>
<feature type="binding site" evidence="17">
    <location>
        <position position="378"/>
    </location>
    <ligand>
        <name>ATP</name>
        <dbReference type="ChEBI" id="CHEBI:30616"/>
    </ligand>
</feature>
<dbReference type="GO" id="GO:0005524">
    <property type="term" value="F:ATP binding"/>
    <property type="evidence" value="ECO:0007669"/>
    <property type="project" value="UniProtKB-UniRule"/>
</dbReference>
<dbReference type="SMART" id="SM00233">
    <property type="entry name" value="PH"/>
    <property type="match status" value="1"/>
</dbReference>
<dbReference type="PRINTS" id="PR00401">
    <property type="entry name" value="SH2DOMAIN"/>
</dbReference>
<dbReference type="PRINTS" id="PR00109">
    <property type="entry name" value="TYRKINASE"/>
</dbReference>
<evidence type="ECO:0000256" key="5">
    <source>
        <dbReference type="ARBA" id="ARBA00022723"/>
    </source>
</evidence>
<evidence type="ECO:0000256" key="16">
    <source>
        <dbReference type="PROSITE-ProRule" id="PRU00432"/>
    </source>
</evidence>
<keyword evidence="11 14" id="KW-0727">SH2 domain</keyword>
<evidence type="ECO:0000256" key="1">
    <source>
        <dbReference type="ARBA" id="ARBA00001947"/>
    </source>
</evidence>
<dbReference type="EC" id="2.7.10.2" evidence="18"/>
<dbReference type="PROSITE" id="PS50002">
    <property type="entry name" value="SH3"/>
    <property type="match status" value="1"/>
</dbReference>
<accession>A0AAE0XXB2</accession>
<dbReference type="InterPro" id="IPR011993">
    <property type="entry name" value="PH-like_dom_sf"/>
</dbReference>
<dbReference type="SUPFAM" id="SSF50729">
    <property type="entry name" value="PH domain-like"/>
    <property type="match status" value="1"/>
</dbReference>
<dbReference type="InterPro" id="IPR011009">
    <property type="entry name" value="Kinase-like_dom_sf"/>
</dbReference>
<keyword evidence="5" id="KW-0479">Metal-binding</keyword>
<dbReference type="SMART" id="SM00219">
    <property type="entry name" value="TyrKc"/>
    <property type="match status" value="1"/>
</dbReference>
<sequence>MLVKRSVIKRKAFQTQNYKRRLFELNENALAYYDGDVQNKGKHKGVIFLKLMKVVAEVQDGSLEDKVNVFQIVYAEKYDFCTLYIIAASSQEKQTWIDAIRTAALKKEAKFFEKYHPGVWTKKRPFFNCCDQSDRNAIGCKPDPQSRPDLTEPAPELPPRPERAPAQVYIAMFDYIPTDDSGLELIEGEQYTIIDASAEHWWYAENRQGEQGYIPSNFLKKNCGLEMFEWYYKDCSREKSNSLLLNSNQDGCFLIRDSQSVPGEYTLAVFTTELGGNVRHYQIKRNDISQFYISKEYPQASIPELVHYHKHNPGGLYTRLRNPPPRGNKPQTAGFAHGKWSLDPNLLTIGKELGRGNFGVVHKGFYQNGPTQLPVAIKMMTVNPSSDEVLQEFKTMTFLAHPNLVQLYGVILDHTPQIIVTELLQHGDLSKYLRDKRESLFYNETRLLDFGIQVCRGMEYLDKKNIIHRDLAARNCLVGSDIVIKIGDFGLSRMVLEDNIYQMSEGTKFPFKWAPPEVLYHRKFSSMSDVWAYGILLWEIYSLGEAPYAGMKNPEVLKYVAEQGKRLSKPRKASEPIYRLMLRCWEKEPTARPTFSYLRQCLEPMRSKDDYISTELR</sequence>
<dbReference type="EMBL" id="JAWDGP010007412">
    <property type="protein sequence ID" value="KAK3719762.1"/>
    <property type="molecule type" value="Genomic_DNA"/>
</dbReference>
<dbReference type="AlphaFoldDB" id="A0AAE0XXB2"/>
<feature type="domain" description="SH2" evidence="20">
    <location>
        <begin position="230"/>
        <end position="324"/>
    </location>
</feature>
<dbReference type="InterPro" id="IPR008266">
    <property type="entry name" value="Tyr_kinase_AS"/>
</dbReference>
<keyword evidence="6 17" id="KW-0547">Nucleotide-binding</keyword>
<keyword evidence="8 18" id="KW-0418">Kinase</keyword>
<evidence type="ECO:0000259" key="23">
    <source>
        <dbReference type="PROSITE" id="PS50011"/>
    </source>
</evidence>
<keyword evidence="10 17" id="KW-0067">ATP-binding</keyword>
<evidence type="ECO:0000259" key="20">
    <source>
        <dbReference type="PROSITE" id="PS50001"/>
    </source>
</evidence>
<proteinExistence type="inferred from homology"/>
<evidence type="ECO:0000256" key="18">
    <source>
        <dbReference type="RuleBase" id="RU362096"/>
    </source>
</evidence>
<dbReference type="InterPro" id="IPR000719">
    <property type="entry name" value="Prot_kinase_dom"/>
</dbReference>
<keyword evidence="3" id="KW-0597">Phosphoprotein</keyword>
<dbReference type="InterPro" id="IPR036860">
    <property type="entry name" value="SH2_dom_sf"/>
</dbReference>
<dbReference type="Pfam" id="PF00018">
    <property type="entry name" value="SH3_1"/>
    <property type="match status" value="1"/>
</dbReference>
<dbReference type="InterPro" id="IPR050198">
    <property type="entry name" value="Non-receptor_tyrosine_kinases"/>
</dbReference>
<keyword evidence="4 18" id="KW-0808">Transferase</keyword>
<dbReference type="FunFam" id="1.10.510.10:FF:000554">
    <property type="entry name" value="Predicted protein"/>
    <property type="match status" value="1"/>
</dbReference>
<evidence type="ECO:0000256" key="3">
    <source>
        <dbReference type="ARBA" id="ARBA00022553"/>
    </source>
</evidence>
<dbReference type="Proteomes" id="UP001283361">
    <property type="component" value="Unassembled WGS sequence"/>
</dbReference>
<evidence type="ECO:0000256" key="8">
    <source>
        <dbReference type="ARBA" id="ARBA00022777"/>
    </source>
</evidence>
<evidence type="ECO:0000313" key="25">
    <source>
        <dbReference type="Proteomes" id="UP001283361"/>
    </source>
</evidence>
<comment type="cofactor">
    <cofactor evidence="1">
        <name>Zn(2+)</name>
        <dbReference type="ChEBI" id="CHEBI:29105"/>
    </cofactor>
</comment>
<dbReference type="InterPro" id="IPR001849">
    <property type="entry name" value="PH_domain"/>
</dbReference>
<evidence type="ECO:0000256" key="6">
    <source>
        <dbReference type="ARBA" id="ARBA00022741"/>
    </source>
</evidence>
<gene>
    <name evidence="24" type="ORF">RRG08_040065</name>
</gene>
<comment type="caution">
    <text evidence="24">The sequence shown here is derived from an EMBL/GenBank/DDBJ whole genome shotgun (WGS) entry which is preliminary data.</text>
</comment>
<dbReference type="InterPro" id="IPR001245">
    <property type="entry name" value="Ser-Thr/Tyr_kinase_cat_dom"/>
</dbReference>
<dbReference type="Pfam" id="PF00169">
    <property type="entry name" value="PH"/>
    <property type="match status" value="1"/>
</dbReference>
<dbReference type="PANTHER" id="PTHR24418">
    <property type="entry name" value="TYROSINE-PROTEIN KINASE"/>
    <property type="match status" value="1"/>
</dbReference>
<dbReference type="PROSITE" id="PS50011">
    <property type="entry name" value="PROTEIN_KINASE_DOM"/>
    <property type="match status" value="1"/>
</dbReference>
<dbReference type="GO" id="GO:0005737">
    <property type="term" value="C:cytoplasm"/>
    <property type="evidence" value="ECO:0007669"/>
    <property type="project" value="UniProtKB-ARBA"/>
</dbReference>
<dbReference type="PROSITE" id="PS00109">
    <property type="entry name" value="PROTEIN_KINASE_TYR"/>
    <property type="match status" value="1"/>
</dbReference>
<evidence type="ECO:0000256" key="15">
    <source>
        <dbReference type="PROSITE-ProRule" id="PRU00192"/>
    </source>
</evidence>
<feature type="domain" description="SH3" evidence="21">
    <location>
        <begin position="164"/>
        <end position="224"/>
    </location>
</feature>
<dbReference type="Gene3D" id="2.30.29.30">
    <property type="entry name" value="Pleckstrin-homology domain (PH domain)/Phosphotyrosine-binding domain (PTB)"/>
    <property type="match status" value="1"/>
</dbReference>
<dbReference type="InterPro" id="IPR017441">
    <property type="entry name" value="Protein_kinase_ATP_BS"/>
</dbReference>